<dbReference type="PROSITE" id="PS00211">
    <property type="entry name" value="ABC_TRANSPORTER_1"/>
    <property type="match status" value="1"/>
</dbReference>
<dbReference type="EMBL" id="JACRIW010000120">
    <property type="protein sequence ID" value="MBI5171135.1"/>
    <property type="molecule type" value="Genomic_DNA"/>
</dbReference>
<comment type="caution">
    <text evidence="4">The sequence shown here is derived from an EMBL/GenBank/DDBJ whole genome shotgun (WGS) entry which is preliminary data.</text>
</comment>
<name>A0A933SG95_UNCEI</name>
<dbReference type="AlphaFoldDB" id="A0A933SG95"/>
<proteinExistence type="predicted"/>
<evidence type="ECO:0000313" key="5">
    <source>
        <dbReference type="Proteomes" id="UP000696931"/>
    </source>
</evidence>
<evidence type="ECO:0000259" key="3">
    <source>
        <dbReference type="PROSITE" id="PS50893"/>
    </source>
</evidence>
<evidence type="ECO:0000256" key="2">
    <source>
        <dbReference type="ARBA" id="ARBA00022840"/>
    </source>
</evidence>
<dbReference type="InterPro" id="IPR017871">
    <property type="entry name" value="ABC_transporter-like_CS"/>
</dbReference>
<dbReference type="GO" id="GO:0016887">
    <property type="term" value="F:ATP hydrolysis activity"/>
    <property type="evidence" value="ECO:0007669"/>
    <property type="project" value="InterPro"/>
</dbReference>
<accession>A0A933SG95</accession>
<dbReference type="InterPro" id="IPR003593">
    <property type="entry name" value="AAA+_ATPase"/>
</dbReference>
<dbReference type="Proteomes" id="UP000696931">
    <property type="component" value="Unassembled WGS sequence"/>
</dbReference>
<keyword evidence="1" id="KW-0547">Nucleotide-binding</keyword>
<evidence type="ECO:0000256" key="1">
    <source>
        <dbReference type="ARBA" id="ARBA00022741"/>
    </source>
</evidence>
<organism evidence="4 5">
    <name type="scientific">Eiseniibacteriota bacterium</name>
    <dbReference type="NCBI Taxonomy" id="2212470"/>
    <lineage>
        <taxon>Bacteria</taxon>
        <taxon>Candidatus Eiseniibacteriota</taxon>
    </lineage>
</organism>
<dbReference type="Pfam" id="PF00005">
    <property type="entry name" value="ABC_tran"/>
    <property type="match status" value="1"/>
</dbReference>
<dbReference type="SMART" id="SM00382">
    <property type="entry name" value="AAA"/>
    <property type="match status" value="1"/>
</dbReference>
<keyword evidence="2 4" id="KW-0067">ATP-binding</keyword>
<dbReference type="InterPro" id="IPR027417">
    <property type="entry name" value="P-loop_NTPase"/>
</dbReference>
<dbReference type="PANTHER" id="PTHR43582:SF2">
    <property type="entry name" value="LINEARMYCIN RESISTANCE ATP-BINDING PROTEIN LNRL"/>
    <property type="match status" value="1"/>
</dbReference>
<dbReference type="PANTHER" id="PTHR43582">
    <property type="entry name" value="LINEARMYCIN RESISTANCE ATP-BINDING PROTEIN LNRL"/>
    <property type="match status" value="1"/>
</dbReference>
<dbReference type="InterPro" id="IPR003439">
    <property type="entry name" value="ABC_transporter-like_ATP-bd"/>
</dbReference>
<sequence length="303" mass="31898">MTALHIEDARKRFGAVEALRGLSFELRAGEMLALLGPNGAGKTTLVRALAGRVKLDGGRLALFGRDLAPGSARPELGVVPQELALYPLLTAGENLGVFGALHGLSGERLRARVAWALEWTGLGDRAKESVKHFSGGMKRRLNLACGVLHEPRVVLLDEPTVGVDPQSREKLYDMLAALRAAGAAVLVTTHYLEEAEARCERIVVMDHGRAVAQGTLAELVAVAGLPARRLTLHLERAAAAAPAGFSLGPDGTALTASVTDVAGELPALLERVRGAGLAVRDLDVRAASLQAAFLALTGKELRE</sequence>
<gene>
    <name evidence="4" type="ORF">HZA61_16735</name>
</gene>
<dbReference type="SUPFAM" id="SSF52540">
    <property type="entry name" value="P-loop containing nucleoside triphosphate hydrolases"/>
    <property type="match status" value="1"/>
</dbReference>
<evidence type="ECO:0000313" key="4">
    <source>
        <dbReference type="EMBL" id="MBI5171135.1"/>
    </source>
</evidence>
<dbReference type="Gene3D" id="3.40.50.300">
    <property type="entry name" value="P-loop containing nucleotide triphosphate hydrolases"/>
    <property type="match status" value="1"/>
</dbReference>
<reference evidence="4" key="1">
    <citation type="submission" date="2020-07" db="EMBL/GenBank/DDBJ databases">
        <title>Huge and variable diversity of episymbiotic CPR bacteria and DPANN archaea in groundwater ecosystems.</title>
        <authorList>
            <person name="He C.Y."/>
            <person name="Keren R."/>
            <person name="Whittaker M."/>
            <person name="Farag I.F."/>
            <person name="Doudna J."/>
            <person name="Cate J.H.D."/>
            <person name="Banfield J.F."/>
        </authorList>
    </citation>
    <scope>NUCLEOTIDE SEQUENCE</scope>
    <source>
        <strain evidence="4">NC_groundwater_1813_Pr3_B-0.1um_71_17</strain>
    </source>
</reference>
<feature type="domain" description="ABC transporter" evidence="3">
    <location>
        <begin position="4"/>
        <end position="232"/>
    </location>
</feature>
<protein>
    <submittedName>
        <fullName evidence="4">ABC transporter ATP-binding protein</fullName>
    </submittedName>
</protein>
<dbReference type="PROSITE" id="PS50893">
    <property type="entry name" value="ABC_TRANSPORTER_2"/>
    <property type="match status" value="1"/>
</dbReference>
<dbReference type="GO" id="GO:0005524">
    <property type="term" value="F:ATP binding"/>
    <property type="evidence" value="ECO:0007669"/>
    <property type="project" value="UniProtKB-KW"/>
</dbReference>